<dbReference type="RefSeq" id="WP_200354549.1">
    <property type="nucleotide sequence ID" value="NZ_JAENIL010000008.1"/>
</dbReference>
<dbReference type="GO" id="GO:0000160">
    <property type="term" value="P:phosphorelay signal transduction system"/>
    <property type="evidence" value="ECO:0007669"/>
    <property type="project" value="InterPro"/>
</dbReference>
<dbReference type="EMBL" id="JAENIL010000008">
    <property type="protein sequence ID" value="MBK1876334.1"/>
    <property type="molecule type" value="Genomic_DNA"/>
</dbReference>
<dbReference type="InterPro" id="IPR001789">
    <property type="entry name" value="Sig_transdc_resp-reg_receiver"/>
</dbReference>
<gene>
    <name evidence="3" type="ORF">JIN87_05605</name>
</gene>
<dbReference type="SUPFAM" id="SSF52172">
    <property type="entry name" value="CheY-like"/>
    <property type="match status" value="1"/>
</dbReference>
<dbReference type="Pfam" id="PF00072">
    <property type="entry name" value="Response_reg"/>
    <property type="match status" value="1"/>
</dbReference>
<dbReference type="InterPro" id="IPR011006">
    <property type="entry name" value="CheY-like_superfamily"/>
</dbReference>
<dbReference type="PANTHER" id="PTHR44520">
    <property type="entry name" value="RESPONSE REGULATOR RCP1-RELATED"/>
    <property type="match status" value="1"/>
</dbReference>
<dbReference type="CDD" id="cd17557">
    <property type="entry name" value="REC_Rcp-like"/>
    <property type="match status" value="1"/>
</dbReference>
<name>A0A934VQB9_9BACT</name>
<organism evidence="3 4">
    <name type="scientific">Pelagicoccus mobilis</name>
    <dbReference type="NCBI Taxonomy" id="415221"/>
    <lineage>
        <taxon>Bacteria</taxon>
        <taxon>Pseudomonadati</taxon>
        <taxon>Verrucomicrobiota</taxon>
        <taxon>Opitutia</taxon>
        <taxon>Puniceicoccales</taxon>
        <taxon>Pelagicoccaceae</taxon>
        <taxon>Pelagicoccus</taxon>
    </lineage>
</organism>
<dbReference type="PANTHER" id="PTHR44520:SF2">
    <property type="entry name" value="RESPONSE REGULATOR RCP1"/>
    <property type="match status" value="1"/>
</dbReference>
<reference evidence="3" key="1">
    <citation type="submission" date="2021-01" db="EMBL/GenBank/DDBJ databases">
        <title>Modified the classification status of verrucomicrobia.</title>
        <authorList>
            <person name="Feng X."/>
        </authorList>
    </citation>
    <scope>NUCLEOTIDE SEQUENCE</scope>
    <source>
        <strain evidence="3">KCTC 13126</strain>
    </source>
</reference>
<dbReference type="SMART" id="SM00448">
    <property type="entry name" value="REC"/>
    <property type="match status" value="1"/>
</dbReference>
<evidence type="ECO:0000259" key="2">
    <source>
        <dbReference type="PROSITE" id="PS50110"/>
    </source>
</evidence>
<proteinExistence type="predicted"/>
<dbReference type="InterPro" id="IPR052893">
    <property type="entry name" value="TCS_response_regulator"/>
</dbReference>
<feature type="domain" description="Response regulatory" evidence="2">
    <location>
        <begin position="9"/>
        <end position="134"/>
    </location>
</feature>
<evidence type="ECO:0000256" key="1">
    <source>
        <dbReference type="PROSITE-ProRule" id="PRU00169"/>
    </source>
</evidence>
<evidence type="ECO:0000313" key="4">
    <source>
        <dbReference type="Proteomes" id="UP000617628"/>
    </source>
</evidence>
<sequence length="151" mass="17155">MTENARPIEMLLVEDNEADIRLTQIALKQAKLANSLNVVRDGEEALSYLKAEGEYAGRTRPDLVLLDLNLPKLNGAEVLKEIREMDEFKSLPVVILTTSDADQDIFKSYELHANCYITKPVDLRKFMGVVEMIEDFWVRVVTLPPSDSEEE</sequence>
<dbReference type="AlphaFoldDB" id="A0A934VQB9"/>
<keyword evidence="1" id="KW-0597">Phosphoprotein</keyword>
<feature type="modified residue" description="4-aspartylphosphate" evidence="1">
    <location>
        <position position="67"/>
    </location>
</feature>
<dbReference type="Proteomes" id="UP000617628">
    <property type="component" value="Unassembled WGS sequence"/>
</dbReference>
<evidence type="ECO:0000313" key="3">
    <source>
        <dbReference type="EMBL" id="MBK1876334.1"/>
    </source>
</evidence>
<accession>A0A934VQB9</accession>
<dbReference type="Gene3D" id="3.40.50.2300">
    <property type="match status" value="1"/>
</dbReference>
<protein>
    <submittedName>
        <fullName evidence="3">Response regulator</fullName>
    </submittedName>
</protein>
<keyword evidence="4" id="KW-1185">Reference proteome</keyword>
<comment type="caution">
    <text evidence="3">The sequence shown here is derived from an EMBL/GenBank/DDBJ whole genome shotgun (WGS) entry which is preliminary data.</text>
</comment>
<dbReference type="PROSITE" id="PS50110">
    <property type="entry name" value="RESPONSE_REGULATORY"/>
    <property type="match status" value="1"/>
</dbReference>